<evidence type="ECO:0000256" key="3">
    <source>
        <dbReference type="ARBA" id="ARBA00022448"/>
    </source>
</evidence>
<keyword evidence="5 25" id="KW-1133">Transmembrane helix</keyword>
<proteinExistence type="inferred from homology"/>
<keyword evidence="3" id="KW-0813">Transport</keyword>
<evidence type="ECO:0000256" key="9">
    <source>
        <dbReference type="ARBA" id="ARBA00044878"/>
    </source>
</evidence>
<comment type="catalytic activity">
    <reaction evidence="9">
        <text>L-histidyl-glycine(out) = L-histidyl-glycine(in)</text>
        <dbReference type="Rhea" id="RHEA:79395"/>
        <dbReference type="ChEBI" id="CHEBI:229957"/>
    </reaction>
</comment>
<comment type="catalytic activity">
    <reaction evidence="15">
        <text>L-arginyl-L-alpha-amino acid(out) = L-arginyl-L-alpha-amino acid(in)</text>
        <dbReference type="Rhea" id="RHEA:79371"/>
        <dbReference type="ChEBI" id="CHEBI:84315"/>
    </reaction>
</comment>
<dbReference type="InterPro" id="IPR003915">
    <property type="entry name" value="PKD_2"/>
</dbReference>
<dbReference type="InterPro" id="IPR011701">
    <property type="entry name" value="MFS"/>
</dbReference>
<reference evidence="27" key="2">
    <citation type="journal article" date="2021" name="PeerJ">
        <title>Extensive microbial diversity within the chicken gut microbiome revealed by metagenomics and culture.</title>
        <authorList>
            <person name="Gilroy R."/>
            <person name="Ravi A."/>
            <person name="Getino M."/>
            <person name="Pursley I."/>
            <person name="Horton D.L."/>
            <person name="Alikhan N.F."/>
            <person name="Baker D."/>
            <person name="Gharbi K."/>
            <person name="Hall N."/>
            <person name="Watson M."/>
            <person name="Adriaenssens E.M."/>
            <person name="Foster-Nyarko E."/>
            <person name="Jarju S."/>
            <person name="Secka A."/>
            <person name="Antonio M."/>
            <person name="Oren A."/>
            <person name="Chaudhuri R.R."/>
            <person name="La Ragione R."/>
            <person name="Hildebrand F."/>
            <person name="Pallen M.J."/>
        </authorList>
    </citation>
    <scope>NUCLEOTIDE SEQUENCE</scope>
    <source>
        <strain evidence="27">2478</strain>
    </source>
</reference>
<feature type="transmembrane region" description="Helical" evidence="25">
    <location>
        <begin position="421"/>
        <end position="444"/>
    </location>
</feature>
<keyword evidence="4 25" id="KW-0812">Transmembrane</keyword>
<comment type="catalytic activity">
    <reaction evidence="14">
        <text>L-aspartyl-L-lysine(out) = L-aspartyl-L-lysine(in)</text>
        <dbReference type="Rhea" id="RHEA:79411"/>
        <dbReference type="ChEBI" id="CHEBI:229953"/>
    </reaction>
</comment>
<dbReference type="GO" id="GO:0005765">
    <property type="term" value="C:lysosomal membrane"/>
    <property type="evidence" value="ECO:0007669"/>
    <property type="project" value="UniProtKB-SubCell"/>
</dbReference>
<evidence type="ECO:0000256" key="23">
    <source>
        <dbReference type="ARBA" id="ARBA00045709"/>
    </source>
</evidence>
<dbReference type="PROSITE" id="PS50850">
    <property type="entry name" value="MFS"/>
    <property type="match status" value="1"/>
</dbReference>
<comment type="catalytic activity">
    <reaction evidence="12">
        <text>L-lysyl-L-alpha-amino acid(out) = L-lysyl-L-alpha-amino acid(in)</text>
        <dbReference type="Rhea" id="RHEA:79387"/>
        <dbReference type="ChEBI" id="CHEBI:229965"/>
    </reaction>
</comment>
<reference evidence="27" key="1">
    <citation type="submission" date="2020-10" db="EMBL/GenBank/DDBJ databases">
        <authorList>
            <person name="Gilroy R."/>
        </authorList>
    </citation>
    <scope>NUCLEOTIDE SEQUENCE</scope>
    <source>
        <strain evidence="27">2478</strain>
    </source>
</reference>
<evidence type="ECO:0000256" key="13">
    <source>
        <dbReference type="ARBA" id="ARBA00044893"/>
    </source>
</evidence>
<dbReference type="InterPro" id="IPR020846">
    <property type="entry name" value="MFS_dom"/>
</dbReference>
<comment type="catalytic activity">
    <reaction evidence="18">
        <text>L-histidyl-L-alpha-amino acid(out) = L-histidyl-L-alpha-amino acid(in)</text>
        <dbReference type="Rhea" id="RHEA:79379"/>
        <dbReference type="ChEBI" id="CHEBI:229964"/>
    </reaction>
</comment>
<feature type="transmembrane region" description="Helical" evidence="25">
    <location>
        <begin position="201"/>
        <end position="222"/>
    </location>
</feature>
<evidence type="ECO:0000313" key="28">
    <source>
        <dbReference type="Proteomes" id="UP000823771"/>
    </source>
</evidence>
<evidence type="ECO:0000256" key="2">
    <source>
        <dbReference type="ARBA" id="ARBA00008335"/>
    </source>
</evidence>
<keyword evidence="6 25" id="KW-0472">Membrane</keyword>
<evidence type="ECO:0000256" key="8">
    <source>
        <dbReference type="ARBA" id="ARBA00044876"/>
    </source>
</evidence>
<feature type="domain" description="Major facilitator superfamily (MFS) profile" evidence="26">
    <location>
        <begin position="262"/>
        <end position="463"/>
    </location>
</feature>
<feature type="transmembrane region" description="Helical" evidence="25">
    <location>
        <begin position="386"/>
        <end position="409"/>
    </location>
</feature>
<comment type="caution">
    <text evidence="27">The sequence shown here is derived from an EMBL/GenBank/DDBJ whole genome shotgun (WGS) entry which is preliminary data.</text>
</comment>
<evidence type="ECO:0000256" key="4">
    <source>
        <dbReference type="ARBA" id="ARBA00022692"/>
    </source>
</evidence>
<dbReference type="PANTHER" id="PTHR23512">
    <property type="entry name" value="MAJOR FACILITATOR SUPERFAMILY DOMAIN-CONTAINING PROTEIN 1"/>
    <property type="match status" value="1"/>
</dbReference>
<feature type="transmembrane region" description="Helical" evidence="25">
    <location>
        <begin position="262"/>
        <end position="281"/>
    </location>
</feature>
<keyword evidence="7" id="KW-0458">Lysosome</keyword>
<evidence type="ECO:0000256" key="21">
    <source>
        <dbReference type="ARBA" id="ARBA00044985"/>
    </source>
</evidence>
<feature type="transmembrane region" description="Helical" evidence="25">
    <location>
        <begin position="354"/>
        <end position="374"/>
    </location>
</feature>
<dbReference type="Pfam" id="PF07690">
    <property type="entry name" value="MFS_1"/>
    <property type="match status" value="1"/>
</dbReference>
<dbReference type="InterPro" id="IPR052187">
    <property type="entry name" value="MFSD1"/>
</dbReference>
<comment type="catalytic activity">
    <reaction evidence="10">
        <text>L-alpha-aminoacyl-L-arginine(out) = L-alpha-aminoacyl-L-arginine(in)</text>
        <dbReference type="Rhea" id="RHEA:79367"/>
        <dbReference type="ChEBI" id="CHEBI:229968"/>
    </reaction>
</comment>
<comment type="function">
    <text evidence="23">Lysosomal dipeptide uniporter that selectively exports lysine, arginine or histidine-containing dipeptides with a net positive charge from the lysosome lumen into the cytosol. Could play a role in a specific type of protein O-glycosylation indirectly regulating macrophages migration and tissue invasion. Also essential for liver homeostasis.</text>
</comment>
<dbReference type="AlphaFoldDB" id="A0A9D9ISE7"/>
<comment type="catalytic activity">
    <reaction evidence="13">
        <text>L-alpha-aminoacyl-L-lysine(out) = L-alpha-aminoacyl-L-lysine(in)</text>
        <dbReference type="Rhea" id="RHEA:79383"/>
        <dbReference type="ChEBI" id="CHEBI:229966"/>
    </reaction>
</comment>
<evidence type="ECO:0000256" key="17">
    <source>
        <dbReference type="ARBA" id="ARBA00044903"/>
    </source>
</evidence>
<dbReference type="Proteomes" id="UP000823771">
    <property type="component" value="Unassembled WGS sequence"/>
</dbReference>
<comment type="subcellular location">
    <subcellularLocation>
        <location evidence="1">Lysosome membrane</location>
        <topology evidence="1">Multi-pass membrane protein</topology>
    </subcellularLocation>
</comment>
<accession>A0A9D9ISE7</accession>
<evidence type="ECO:0000256" key="22">
    <source>
        <dbReference type="ARBA" id="ARBA00045018"/>
    </source>
</evidence>
<dbReference type="Gene3D" id="1.20.1250.20">
    <property type="entry name" value="MFS general substrate transporter like domains"/>
    <property type="match status" value="2"/>
</dbReference>
<feature type="transmembrane region" description="Helical" evidence="25">
    <location>
        <begin position="328"/>
        <end position="348"/>
    </location>
</feature>
<dbReference type="GO" id="GO:0022857">
    <property type="term" value="F:transmembrane transporter activity"/>
    <property type="evidence" value="ECO:0007669"/>
    <property type="project" value="InterPro"/>
</dbReference>
<evidence type="ECO:0000256" key="19">
    <source>
        <dbReference type="ARBA" id="ARBA00044919"/>
    </source>
</evidence>
<evidence type="ECO:0000256" key="1">
    <source>
        <dbReference type="ARBA" id="ARBA00004155"/>
    </source>
</evidence>
<feature type="transmembrane region" description="Helical" evidence="25">
    <location>
        <begin position="59"/>
        <end position="80"/>
    </location>
</feature>
<comment type="subunit">
    <text evidence="24">Homodimer. Interacts with lysosomal protein GLMP (via lumenal domain); the interaction starts while both proteins are still in the endoplasmic reticulum and is required for stabilization of MFSD1 in lysosomes but has no direct effect on its targeting to lysosomes or transporter activity.</text>
</comment>
<evidence type="ECO:0000256" key="25">
    <source>
        <dbReference type="SAM" id="Phobius"/>
    </source>
</evidence>
<evidence type="ECO:0000256" key="20">
    <source>
        <dbReference type="ARBA" id="ARBA00044924"/>
    </source>
</evidence>
<evidence type="ECO:0000256" key="7">
    <source>
        <dbReference type="ARBA" id="ARBA00023228"/>
    </source>
</evidence>
<dbReference type="EMBL" id="JADILZ010000028">
    <property type="protein sequence ID" value="MBO8477937.1"/>
    <property type="molecule type" value="Genomic_DNA"/>
</dbReference>
<evidence type="ECO:0000256" key="10">
    <source>
        <dbReference type="ARBA" id="ARBA00044881"/>
    </source>
</evidence>
<evidence type="ECO:0000256" key="14">
    <source>
        <dbReference type="ARBA" id="ARBA00044898"/>
    </source>
</evidence>
<feature type="transmembrane region" description="Helical" evidence="25">
    <location>
        <begin position="134"/>
        <end position="156"/>
    </location>
</feature>
<comment type="catalytic activity">
    <reaction evidence="8">
        <text>L-lysyl-L-alanine(out) = L-lysyl-L-alanine(in)</text>
        <dbReference type="Rhea" id="RHEA:79399"/>
        <dbReference type="ChEBI" id="CHEBI:229954"/>
    </reaction>
</comment>
<dbReference type="PRINTS" id="PR01433">
    <property type="entry name" value="POLYCYSTIN2"/>
</dbReference>
<feature type="transmembrane region" description="Helical" evidence="25">
    <location>
        <begin position="16"/>
        <end position="39"/>
    </location>
</feature>
<evidence type="ECO:0000256" key="18">
    <source>
        <dbReference type="ARBA" id="ARBA00044912"/>
    </source>
</evidence>
<comment type="catalytic activity">
    <reaction evidence="11">
        <text>L-alpha-aminoacyl-L-histidine(out) = L-alpha-aminoacyl-L-histidine(in)</text>
        <dbReference type="Rhea" id="RHEA:79375"/>
        <dbReference type="ChEBI" id="CHEBI:229967"/>
    </reaction>
</comment>
<evidence type="ECO:0000256" key="16">
    <source>
        <dbReference type="ARBA" id="ARBA00044900"/>
    </source>
</evidence>
<evidence type="ECO:0000256" key="12">
    <source>
        <dbReference type="ARBA" id="ARBA00044891"/>
    </source>
</evidence>
<dbReference type="InterPro" id="IPR036259">
    <property type="entry name" value="MFS_trans_sf"/>
</dbReference>
<feature type="transmembrane region" description="Helical" evidence="25">
    <location>
        <begin position="301"/>
        <end position="321"/>
    </location>
</feature>
<dbReference type="PANTHER" id="PTHR23512:SF3">
    <property type="entry name" value="MAJOR FACILITATOR SUPERFAMILY DOMAIN-CONTAINING PROTEIN 1"/>
    <property type="match status" value="1"/>
</dbReference>
<sequence length="463" mass="50176">MTGTSKLLRDSKNTRWGMLLIISFVMFAAYIASDNIFSVEKTLMDPVTYGVTQVEYDNLAGAYSIFNVYLLMLIFGGLILDKMGIRFTGIMSCLLMVAGIGMLTWSLFDLRGLVAAGTETGYTNFLGAKLRTPVFWAVMGIGIYGVGAEIGGITATKAIAKWFTGYEMALAMGLQLALARLGTGIAYGATPVIVSAANGNVGIAVLIGLVLLCIGLVAFLFYSIYDKRLDRQIAEAGMRDSTGSPEDEFHFKDTVQVIKNPAFWMIAFLCLLFYAAVNPFLKYSTGMMISKFGVSDTLAGLFPLILPMGCIVLTPLFGGIYDRKGHGADLMIFGAVLITCVHLLFSAPFITSKWIALILMALLGVGYAMLPSAMWPSIAKIMPAKLLGTTMALTFYIQNIGFIFVPKAIGAIKEATDDNYTYVMLFFAGLGVIAMLLSVCVKILDKKKGYGLQIPNIKSDRPE</sequence>
<evidence type="ECO:0000256" key="5">
    <source>
        <dbReference type="ARBA" id="ARBA00022989"/>
    </source>
</evidence>
<evidence type="ECO:0000259" key="26">
    <source>
        <dbReference type="PROSITE" id="PS50850"/>
    </source>
</evidence>
<evidence type="ECO:0000256" key="24">
    <source>
        <dbReference type="ARBA" id="ARBA00046376"/>
    </source>
</evidence>
<dbReference type="GO" id="GO:0005509">
    <property type="term" value="F:calcium ion binding"/>
    <property type="evidence" value="ECO:0007669"/>
    <property type="project" value="InterPro"/>
</dbReference>
<comment type="catalytic activity">
    <reaction evidence="16">
        <text>L-lysyl-L-lysine(out) = L-lysyl-L-lysine(in)</text>
        <dbReference type="Rhea" id="RHEA:79403"/>
        <dbReference type="ChEBI" id="CHEBI:229956"/>
    </reaction>
</comment>
<comment type="similarity">
    <text evidence="2">Belongs to the major facilitator superfamily.</text>
</comment>
<gene>
    <name evidence="27" type="ORF">IAB80_03465</name>
</gene>
<comment type="catalytic activity">
    <reaction evidence="20">
        <text>L-lysyl-glycine(out) = L-lysyl-glycine(in)</text>
        <dbReference type="Rhea" id="RHEA:79407"/>
        <dbReference type="ChEBI" id="CHEBI:191202"/>
    </reaction>
</comment>
<comment type="catalytic activity">
    <reaction evidence="17">
        <text>L-arginyl-glycine(out) = L-arginyl-glycine(in)</text>
        <dbReference type="Rhea" id="RHEA:79391"/>
        <dbReference type="ChEBI" id="CHEBI:229955"/>
    </reaction>
</comment>
<evidence type="ECO:0000256" key="15">
    <source>
        <dbReference type="ARBA" id="ARBA00044899"/>
    </source>
</evidence>
<feature type="transmembrane region" description="Helical" evidence="25">
    <location>
        <begin position="168"/>
        <end position="189"/>
    </location>
</feature>
<comment type="catalytic activity">
    <reaction evidence="19">
        <text>L-alanyl-L-lysine(out) = L-alanyl-L-lysine(in)</text>
        <dbReference type="Rhea" id="RHEA:79415"/>
        <dbReference type="ChEBI" id="CHEBI:192470"/>
    </reaction>
</comment>
<name>A0A9D9ISE7_9BACT</name>
<evidence type="ECO:0000256" key="6">
    <source>
        <dbReference type="ARBA" id="ARBA00023136"/>
    </source>
</evidence>
<dbReference type="SUPFAM" id="SSF103473">
    <property type="entry name" value="MFS general substrate transporter"/>
    <property type="match status" value="1"/>
</dbReference>
<organism evidence="27 28">
    <name type="scientific">Candidatus Cryptobacteroides excrementipullorum</name>
    <dbReference type="NCBI Taxonomy" id="2840761"/>
    <lineage>
        <taxon>Bacteria</taxon>
        <taxon>Pseudomonadati</taxon>
        <taxon>Bacteroidota</taxon>
        <taxon>Bacteroidia</taxon>
        <taxon>Bacteroidales</taxon>
        <taxon>Candidatus Cryptobacteroides</taxon>
    </lineage>
</organism>
<protein>
    <recommendedName>
        <fullName evidence="21">Lysosomal dipeptide transporter MFSD1</fullName>
    </recommendedName>
    <alternativeName>
        <fullName evidence="22">Major facilitator superfamily domain-containing protein 1</fullName>
    </alternativeName>
</protein>
<evidence type="ECO:0000256" key="11">
    <source>
        <dbReference type="ARBA" id="ARBA00044884"/>
    </source>
</evidence>
<evidence type="ECO:0000313" key="27">
    <source>
        <dbReference type="EMBL" id="MBO8477937.1"/>
    </source>
</evidence>
<feature type="transmembrane region" description="Helical" evidence="25">
    <location>
        <begin position="87"/>
        <end position="108"/>
    </location>
</feature>